<dbReference type="InterPro" id="IPR015879">
    <property type="entry name" value="Ring_hydroxy_dOase_asu_C_dom"/>
</dbReference>
<comment type="cofactor">
    <cofactor evidence="1">
        <name>Fe cation</name>
        <dbReference type="ChEBI" id="CHEBI:24875"/>
    </cofactor>
</comment>
<dbReference type="GO" id="GO:0051537">
    <property type="term" value="F:2 iron, 2 sulfur cluster binding"/>
    <property type="evidence" value="ECO:0007669"/>
    <property type="project" value="UniProtKB-KW"/>
</dbReference>
<dbReference type="Pfam" id="PF00355">
    <property type="entry name" value="Rieske"/>
    <property type="match status" value="1"/>
</dbReference>
<keyword evidence="12" id="KW-0520">NAD</keyword>
<dbReference type="CDD" id="cd00680">
    <property type="entry name" value="RHO_alpha_C"/>
    <property type="match status" value="1"/>
</dbReference>
<comment type="pathway">
    <text evidence="3">Amine and polyamine biosynthesis; betaine biosynthesis via choline pathway; betaine aldehyde from choline (monooxygenase route): step 1/1.</text>
</comment>
<evidence type="ECO:0000313" key="15">
    <source>
        <dbReference type="EMBL" id="KAK0382920.1"/>
    </source>
</evidence>
<dbReference type="GO" id="GO:0019133">
    <property type="term" value="F:choline monooxygenase activity"/>
    <property type="evidence" value="ECO:0007669"/>
    <property type="project" value="UniProtKB-EC"/>
</dbReference>
<feature type="domain" description="Rieske" evidence="14">
    <location>
        <begin position="50"/>
        <end position="158"/>
    </location>
</feature>
<evidence type="ECO:0000313" key="16">
    <source>
        <dbReference type="Proteomes" id="UP001175261"/>
    </source>
</evidence>
<dbReference type="Gene3D" id="3.90.380.10">
    <property type="entry name" value="Naphthalene 1,2-dioxygenase Alpha Subunit, Chain A, domain 1"/>
    <property type="match status" value="2"/>
</dbReference>
<keyword evidence="7" id="KW-0001">2Fe-2S</keyword>
<sequence>MSFIRNFLGRAQTSALEEDKTTVRALPAPWYTSNEMYELERRAIFSKKWLMTTHKCRIAERGDWIRYELAGFEFIVCQDHKGEIHAFHNVCRHRAFPIVTKDSGNNFMFSCQYHGWSYGLNGNLAKAPGYQDMPGFDKAKNSLLRIHTHVDANGFIWVNFDGSETPEVAWEDDFEGVDTQERYSVYNFDDYVFDHTWEQEGDYNWKILADNYNECYHCPTAHPDIPTIANLNSYKVETRGTYICHFGNPTPEQIAKGFQVSATYFFPNASMNVTPHFFFIQKFAPASATKSTMCYEVYRNKNSSDADFSVISDMYKRIMSEDKYLCANAQKNIQRGVFVNGEMHPKLEQGPLFFQRLVREHVTSHYEDEVAAGEEIWPARQSLPQSAGTTKQDISFCSAVDCCQLNVAKDNVAASDRLATEIAV</sequence>
<evidence type="ECO:0000256" key="13">
    <source>
        <dbReference type="ARBA" id="ARBA00049097"/>
    </source>
</evidence>
<dbReference type="PANTHER" id="PTHR43756">
    <property type="entry name" value="CHOLINE MONOOXYGENASE, CHLOROPLASTIC"/>
    <property type="match status" value="1"/>
</dbReference>
<dbReference type="InterPro" id="IPR036922">
    <property type="entry name" value="Rieske_2Fe-2S_sf"/>
</dbReference>
<reference evidence="15" key="1">
    <citation type="submission" date="2022-10" db="EMBL/GenBank/DDBJ databases">
        <title>Determination and structural analysis of whole genome sequence of Sarocladium strictum F4-1.</title>
        <authorList>
            <person name="Hu L."/>
            <person name="Jiang Y."/>
        </authorList>
    </citation>
    <scope>NUCLEOTIDE SEQUENCE</scope>
    <source>
        <strain evidence="15">F4-1</strain>
    </source>
</reference>
<dbReference type="InterPro" id="IPR017941">
    <property type="entry name" value="Rieske_2Fe-2S"/>
</dbReference>
<evidence type="ECO:0000256" key="3">
    <source>
        <dbReference type="ARBA" id="ARBA00004866"/>
    </source>
</evidence>
<proteinExistence type="inferred from homology"/>
<dbReference type="GO" id="GO:0005506">
    <property type="term" value="F:iron ion binding"/>
    <property type="evidence" value="ECO:0007669"/>
    <property type="project" value="InterPro"/>
</dbReference>
<organism evidence="15 16">
    <name type="scientific">Sarocladium strictum</name>
    <name type="common">Black bundle disease fungus</name>
    <name type="synonym">Acremonium strictum</name>
    <dbReference type="NCBI Taxonomy" id="5046"/>
    <lineage>
        <taxon>Eukaryota</taxon>
        <taxon>Fungi</taxon>
        <taxon>Dikarya</taxon>
        <taxon>Ascomycota</taxon>
        <taxon>Pezizomycotina</taxon>
        <taxon>Sordariomycetes</taxon>
        <taxon>Hypocreomycetidae</taxon>
        <taxon>Hypocreales</taxon>
        <taxon>Sarocladiaceae</taxon>
        <taxon>Sarocladium</taxon>
    </lineage>
</organism>
<name>A0AA39G928_SARSR</name>
<gene>
    <name evidence="15" type="ORF">NLU13_8836</name>
</gene>
<evidence type="ECO:0000256" key="4">
    <source>
        <dbReference type="ARBA" id="ARBA00010848"/>
    </source>
</evidence>
<evidence type="ECO:0000259" key="14">
    <source>
        <dbReference type="PROSITE" id="PS51296"/>
    </source>
</evidence>
<dbReference type="EC" id="1.14.15.7" evidence="5"/>
<evidence type="ECO:0000256" key="9">
    <source>
        <dbReference type="ARBA" id="ARBA00023002"/>
    </source>
</evidence>
<dbReference type="InterPro" id="IPR001663">
    <property type="entry name" value="Rng_hydr_dOase-A"/>
</dbReference>
<dbReference type="Gene3D" id="2.102.10.10">
    <property type="entry name" value="Rieske [2Fe-2S] iron-sulphur domain"/>
    <property type="match status" value="1"/>
</dbReference>
<keyword evidence="10" id="KW-0408">Iron</keyword>
<dbReference type="PANTHER" id="PTHR43756:SF5">
    <property type="entry name" value="CHOLINE MONOOXYGENASE, CHLOROPLASTIC"/>
    <property type="match status" value="1"/>
</dbReference>
<dbReference type="CDD" id="cd03469">
    <property type="entry name" value="Rieske_RO_Alpha_N"/>
    <property type="match status" value="1"/>
</dbReference>
<comment type="function">
    <text evidence="2">Catalyzes the first step of the osmoprotectant glycine betaine synthesis.</text>
</comment>
<keyword evidence="9" id="KW-0560">Oxidoreductase</keyword>
<evidence type="ECO:0000256" key="1">
    <source>
        <dbReference type="ARBA" id="ARBA00001962"/>
    </source>
</evidence>
<protein>
    <recommendedName>
        <fullName evidence="6">Choline monooxygenase, chloroplastic</fullName>
        <ecNumber evidence="5">1.14.15.7</ecNumber>
    </recommendedName>
</protein>
<evidence type="ECO:0000256" key="8">
    <source>
        <dbReference type="ARBA" id="ARBA00022723"/>
    </source>
</evidence>
<keyword evidence="8" id="KW-0479">Metal-binding</keyword>
<comment type="caution">
    <text evidence="15">The sequence shown here is derived from an EMBL/GenBank/DDBJ whole genome shotgun (WGS) entry which is preliminary data.</text>
</comment>
<evidence type="ECO:0000256" key="5">
    <source>
        <dbReference type="ARBA" id="ARBA00012763"/>
    </source>
</evidence>
<evidence type="ECO:0000256" key="2">
    <source>
        <dbReference type="ARBA" id="ARBA00002149"/>
    </source>
</evidence>
<accession>A0AA39G928</accession>
<dbReference type="InterPro" id="IPR015881">
    <property type="entry name" value="ARHD_Rieske_2Fe_2S"/>
</dbReference>
<dbReference type="EMBL" id="JAPDFR010000009">
    <property type="protein sequence ID" value="KAK0382920.1"/>
    <property type="molecule type" value="Genomic_DNA"/>
</dbReference>
<evidence type="ECO:0000256" key="11">
    <source>
        <dbReference type="ARBA" id="ARBA00023014"/>
    </source>
</evidence>
<evidence type="ECO:0000256" key="10">
    <source>
        <dbReference type="ARBA" id="ARBA00023004"/>
    </source>
</evidence>
<dbReference type="SUPFAM" id="SSF50022">
    <property type="entry name" value="ISP domain"/>
    <property type="match status" value="1"/>
</dbReference>
<keyword evidence="16" id="KW-1185">Reference proteome</keyword>
<dbReference type="PROSITE" id="PS00570">
    <property type="entry name" value="RING_HYDROXYL_ALPHA"/>
    <property type="match status" value="1"/>
</dbReference>
<dbReference type="Pfam" id="PF00848">
    <property type="entry name" value="Ring_hydroxyl_A"/>
    <property type="match status" value="2"/>
</dbReference>
<comment type="similarity">
    <text evidence="4">Belongs to the choline monooxygenase family.</text>
</comment>
<dbReference type="Proteomes" id="UP001175261">
    <property type="component" value="Unassembled WGS sequence"/>
</dbReference>
<dbReference type="PROSITE" id="PS51296">
    <property type="entry name" value="RIESKE"/>
    <property type="match status" value="1"/>
</dbReference>
<keyword evidence="11" id="KW-0411">Iron-sulfur</keyword>
<dbReference type="SUPFAM" id="SSF55961">
    <property type="entry name" value="Bet v1-like"/>
    <property type="match status" value="1"/>
</dbReference>
<evidence type="ECO:0000256" key="12">
    <source>
        <dbReference type="ARBA" id="ARBA00023027"/>
    </source>
</evidence>
<evidence type="ECO:0000256" key="7">
    <source>
        <dbReference type="ARBA" id="ARBA00022714"/>
    </source>
</evidence>
<dbReference type="PRINTS" id="PR00090">
    <property type="entry name" value="RNGDIOXGNASE"/>
</dbReference>
<evidence type="ECO:0000256" key="6">
    <source>
        <dbReference type="ARBA" id="ARBA00014931"/>
    </source>
</evidence>
<comment type="catalytic activity">
    <reaction evidence="13">
        <text>choline + 2 reduced [2Fe-2S]-[ferredoxin] + O2 + 2 H(+) = betaine aldehyde hydrate + 2 oxidized [2Fe-2S]-[ferredoxin] + H2O</text>
        <dbReference type="Rhea" id="RHEA:17769"/>
        <dbReference type="Rhea" id="RHEA-COMP:10000"/>
        <dbReference type="Rhea" id="RHEA-COMP:10001"/>
        <dbReference type="ChEBI" id="CHEBI:15354"/>
        <dbReference type="ChEBI" id="CHEBI:15377"/>
        <dbReference type="ChEBI" id="CHEBI:15378"/>
        <dbReference type="ChEBI" id="CHEBI:15379"/>
        <dbReference type="ChEBI" id="CHEBI:15870"/>
        <dbReference type="ChEBI" id="CHEBI:33737"/>
        <dbReference type="ChEBI" id="CHEBI:33738"/>
        <dbReference type="EC" id="1.14.15.7"/>
    </reaction>
</comment>
<dbReference type="AlphaFoldDB" id="A0AA39G928"/>